<gene>
    <name evidence="1" type="ORF">GCM10010411_90360</name>
</gene>
<evidence type="ECO:0000313" key="1">
    <source>
        <dbReference type="EMBL" id="GAA2636934.1"/>
    </source>
</evidence>
<sequence>MRPQYGQLPARLRVFLPTTPRFGDSVRVGAGPDGEPWFISSTGAALAPVWDLPCAAERIMGQLTAYLPLAQRFAMDKPIPRGRLRRLLKAFVGRAV</sequence>
<dbReference type="RefSeq" id="WP_344548933.1">
    <property type="nucleotide sequence ID" value="NZ_BAAATD010000021.1"/>
</dbReference>
<reference evidence="2" key="1">
    <citation type="journal article" date="2019" name="Int. J. Syst. Evol. Microbiol.">
        <title>The Global Catalogue of Microorganisms (GCM) 10K type strain sequencing project: providing services to taxonomists for standard genome sequencing and annotation.</title>
        <authorList>
            <consortium name="The Broad Institute Genomics Platform"/>
            <consortium name="The Broad Institute Genome Sequencing Center for Infectious Disease"/>
            <person name="Wu L."/>
            <person name="Ma J."/>
        </authorList>
    </citation>
    <scope>NUCLEOTIDE SEQUENCE [LARGE SCALE GENOMIC DNA]</scope>
    <source>
        <strain evidence="2">JCM 6833</strain>
    </source>
</reference>
<protein>
    <submittedName>
        <fullName evidence="1">Uncharacterized protein</fullName>
    </submittedName>
</protein>
<name>A0ABP6D978_9ACTN</name>
<comment type="caution">
    <text evidence="1">The sequence shown here is derived from an EMBL/GenBank/DDBJ whole genome shotgun (WGS) entry which is preliminary data.</text>
</comment>
<dbReference type="EMBL" id="BAAATD010000021">
    <property type="protein sequence ID" value="GAA2636934.1"/>
    <property type="molecule type" value="Genomic_DNA"/>
</dbReference>
<keyword evidence="2" id="KW-1185">Reference proteome</keyword>
<proteinExistence type="predicted"/>
<organism evidence="1 2">
    <name type="scientific">Actinomadura fulvescens</name>
    <dbReference type="NCBI Taxonomy" id="46160"/>
    <lineage>
        <taxon>Bacteria</taxon>
        <taxon>Bacillati</taxon>
        <taxon>Actinomycetota</taxon>
        <taxon>Actinomycetes</taxon>
        <taxon>Streptosporangiales</taxon>
        <taxon>Thermomonosporaceae</taxon>
        <taxon>Actinomadura</taxon>
    </lineage>
</organism>
<dbReference type="Proteomes" id="UP001501509">
    <property type="component" value="Unassembled WGS sequence"/>
</dbReference>
<evidence type="ECO:0000313" key="2">
    <source>
        <dbReference type="Proteomes" id="UP001501509"/>
    </source>
</evidence>
<accession>A0ABP6D978</accession>